<gene>
    <name evidence="1" type="ORF">K488DRAFT_27925</name>
</gene>
<organism evidence="1 2">
    <name type="scientific">Vararia minispora EC-137</name>
    <dbReference type="NCBI Taxonomy" id="1314806"/>
    <lineage>
        <taxon>Eukaryota</taxon>
        <taxon>Fungi</taxon>
        <taxon>Dikarya</taxon>
        <taxon>Basidiomycota</taxon>
        <taxon>Agaricomycotina</taxon>
        <taxon>Agaricomycetes</taxon>
        <taxon>Russulales</taxon>
        <taxon>Lachnocladiaceae</taxon>
        <taxon>Vararia</taxon>
    </lineage>
</organism>
<keyword evidence="2" id="KW-1185">Reference proteome</keyword>
<comment type="caution">
    <text evidence="1">The sequence shown here is derived from an EMBL/GenBank/DDBJ whole genome shotgun (WGS) entry which is preliminary data.</text>
</comment>
<evidence type="ECO:0000313" key="1">
    <source>
        <dbReference type="EMBL" id="KAI0030654.1"/>
    </source>
</evidence>
<dbReference type="EMBL" id="MU273611">
    <property type="protein sequence ID" value="KAI0030654.1"/>
    <property type="molecule type" value="Genomic_DNA"/>
</dbReference>
<dbReference type="Proteomes" id="UP000814128">
    <property type="component" value="Unassembled WGS sequence"/>
</dbReference>
<feature type="non-terminal residue" evidence="1">
    <location>
        <position position="51"/>
    </location>
</feature>
<evidence type="ECO:0000313" key="2">
    <source>
        <dbReference type="Proteomes" id="UP000814128"/>
    </source>
</evidence>
<sequence length="51" mass="5983">IMDKALFEASRAYARQQRKYHSKRGVQRAGRPKGSKAKQDNHVKLDRNSLW</sequence>
<feature type="non-terminal residue" evidence="1">
    <location>
        <position position="1"/>
    </location>
</feature>
<proteinExistence type="predicted"/>
<name>A0ACB8QFS0_9AGAM</name>
<reference evidence="1" key="2">
    <citation type="journal article" date="2022" name="New Phytol.">
        <title>Evolutionary transition to the ectomycorrhizal habit in the genomes of a hyperdiverse lineage of mushroom-forming fungi.</title>
        <authorList>
            <person name="Looney B."/>
            <person name="Miyauchi S."/>
            <person name="Morin E."/>
            <person name="Drula E."/>
            <person name="Courty P.E."/>
            <person name="Kohler A."/>
            <person name="Kuo A."/>
            <person name="LaButti K."/>
            <person name="Pangilinan J."/>
            <person name="Lipzen A."/>
            <person name="Riley R."/>
            <person name="Andreopoulos W."/>
            <person name="He G."/>
            <person name="Johnson J."/>
            <person name="Nolan M."/>
            <person name="Tritt A."/>
            <person name="Barry K.W."/>
            <person name="Grigoriev I.V."/>
            <person name="Nagy L.G."/>
            <person name="Hibbett D."/>
            <person name="Henrissat B."/>
            <person name="Matheny P.B."/>
            <person name="Labbe J."/>
            <person name="Martin F.M."/>
        </authorList>
    </citation>
    <scope>NUCLEOTIDE SEQUENCE</scope>
    <source>
        <strain evidence="1">EC-137</strain>
    </source>
</reference>
<accession>A0ACB8QFS0</accession>
<reference evidence="1" key="1">
    <citation type="submission" date="2021-02" db="EMBL/GenBank/DDBJ databases">
        <authorList>
            <consortium name="DOE Joint Genome Institute"/>
            <person name="Ahrendt S."/>
            <person name="Looney B.P."/>
            <person name="Miyauchi S."/>
            <person name="Morin E."/>
            <person name="Drula E."/>
            <person name="Courty P.E."/>
            <person name="Chicoki N."/>
            <person name="Fauchery L."/>
            <person name="Kohler A."/>
            <person name="Kuo A."/>
            <person name="Labutti K."/>
            <person name="Pangilinan J."/>
            <person name="Lipzen A."/>
            <person name="Riley R."/>
            <person name="Andreopoulos W."/>
            <person name="He G."/>
            <person name="Johnson J."/>
            <person name="Barry K.W."/>
            <person name="Grigoriev I.V."/>
            <person name="Nagy L."/>
            <person name="Hibbett D."/>
            <person name="Henrissat B."/>
            <person name="Matheny P.B."/>
            <person name="Labbe J."/>
            <person name="Martin F."/>
        </authorList>
    </citation>
    <scope>NUCLEOTIDE SEQUENCE</scope>
    <source>
        <strain evidence="1">EC-137</strain>
    </source>
</reference>
<protein>
    <submittedName>
        <fullName evidence="1">Uncharacterized protein</fullName>
    </submittedName>
</protein>